<keyword evidence="3 4" id="KW-0732">Signal</keyword>
<dbReference type="GO" id="GO:0030246">
    <property type="term" value="F:carbohydrate binding"/>
    <property type="evidence" value="ECO:0007669"/>
    <property type="project" value="UniProtKB-ARBA"/>
</dbReference>
<evidence type="ECO:0000259" key="5">
    <source>
        <dbReference type="Pfam" id="PF13407"/>
    </source>
</evidence>
<evidence type="ECO:0000256" key="4">
    <source>
        <dbReference type="SAM" id="SignalP"/>
    </source>
</evidence>
<dbReference type="PANTHER" id="PTHR46847:SF2">
    <property type="entry name" value="ABC TRANSPORTER SUGAR-BINDING PROTEIN"/>
    <property type="match status" value="1"/>
</dbReference>
<evidence type="ECO:0000313" key="7">
    <source>
        <dbReference type="Proteomes" id="UP000199467"/>
    </source>
</evidence>
<feature type="signal peptide" evidence="4">
    <location>
        <begin position="1"/>
        <end position="19"/>
    </location>
</feature>
<dbReference type="InterPro" id="IPR025997">
    <property type="entry name" value="SBP_2_dom"/>
</dbReference>
<dbReference type="Pfam" id="PF13407">
    <property type="entry name" value="Peripla_BP_4"/>
    <property type="match status" value="1"/>
</dbReference>
<proteinExistence type="inferred from homology"/>
<comment type="similarity">
    <text evidence="2">Belongs to the bacterial solute-binding protein 2 family.</text>
</comment>
<dbReference type="PANTHER" id="PTHR46847">
    <property type="entry name" value="D-ALLOSE-BINDING PERIPLASMIC PROTEIN-RELATED"/>
    <property type="match status" value="1"/>
</dbReference>
<evidence type="ECO:0000256" key="3">
    <source>
        <dbReference type="ARBA" id="ARBA00022729"/>
    </source>
</evidence>
<dbReference type="SUPFAM" id="SSF53822">
    <property type="entry name" value="Periplasmic binding protein-like I"/>
    <property type="match status" value="1"/>
</dbReference>
<feature type="chain" id="PRO_5011752478" evidence="4">
    <location>
        <begin position="20"/>
        <end position="353"/>
    </location>
</feature>
<sequence>MIRWVLGLWLLLCCALASAQTRAPSVIFLNPGYSDEPFWADYTRYMQDAAGDLGIDLKVLYGERDPARMLSNARQVLDGEHPDYLIFTNEQFQGPVLLRLFEASQVGLFALHSTLTDEQQELIGGSRERHRNWLGSLVPNDEEAGYLMGRELIALAKGQPAELLAFSGVKQTPSSILRLAGLQRALNEAPHVRLVQAVHGEWQEQRAYEQAMSLLPRYPGVSLVWSANDAMAFGVMRAADELGRDLRYAALNNSARVLQAHIDGRIDVLASGHFVLGGCALVMLSDHARDMDFIERGGQDQVASLLRLLDRAQSQKLLARLGQADIDMDFGQFSALTQPQQQRYDCSIASLLD</sequence>
<evidence type="ECO:0000256" key="2">
    <source>
        <dbReference type="ARBA" id="ARBA00007639"/>
    </source>
</evidence>
<dbReference type="AlphaFoldDB" id="A0A1G6UM69"/>
<organism evidence="6 7">
    <name type="scientific">Ectopseudomonas chengduensis</name>
    <dbReference type="NCBI Taxonomy" id="489632"/>
    <lineage>
        <taxon>Bacteria</taxon>
        <taxon>Pseudomonadati</taxon>
        <taxon>Pseudomonadota</taxon>
        <taxon>Gammaproteobacteria</taxon>
        <taxon>Pseudomonadales</taxon>
        <taxon>Pseudomonadaceae</taxon>
        <taxon>Ectopseudomonas</taxon>
    </lineage>
</organism>
<dbReference type="Proteomes" id="UP000199467">
    <property type="component" value="Unassembled WGS sequence"/>
</dbReference>
<feature type="domain" description="Periplasmic binding protein" evidence="5">
    <location>
        <begin position="140"/>
        <end position="268"/>
    </location>
</feature>
<keyword evidence="6" id="KW-0813">Transport</keyword>
<accession>A0A1G6UM69</accession>
<comment type="subcellular location">
    <subcellularLocation>
        <location evidence="1">Cell envelope</location>
    </subcellularLocation>
</comment>
<dbReference type="GO" id="GO:0055085">
    <property type="term" value="P:transmembrane transport"/>
    <property type="evidence" value="ECO:0007669"/>
    <property type="project" value="UniProtKB-ARBA"/>
</dbReference>
<dbReference type="EMBL" id="FMZQ01000016">
    <property type="protein sequence ID" value="SDD42448.1"/>
    <property type="molecule type" value="Genomic_DNA"/>
</dbReference>
<dbReference type="InterPro" id="IPR028082">
    <property type="entry name" value="Peripla_BP_I"/>
</dbReference>
<dbReference type="Gene3D" id="3.40.50.2300">
    <property type="match status" value="2"/>
</dbReference>
<reference evidence="7" key="1">
    <citation type="submission" date="2016-10" db="EMBL/GenBank/DDBJ databases">
        <authorList>
            <person name="Varghese N."/>
            <person name="Submissions S."/>
        </authorList>
    </citation>
    <scope>NUCLEOTIDE SEQUENCE [LARGE SCALE GENOMIC DNA]</scope>
    <source>
        <strain evidence="7">DSM 26382</strain>
    </source>
</reference>
<dbReference type="GO" id="GO:0030313">
    <property type="term" value="C:cell envelope"/>
    <property type="evidence" value="ECO:0007669"/>
    <property type="project" value="UniProtKB-SubCell"/>
</dbReference>
<keyword evidence="7" id="KW-1185">Reference proteome</keyword>
<dbReference type="CDD" id="cd06324">
    <property type="entry name" value="PBP1_ABC_sugar_binding-like"/>
    <property type="match status" value="1"/>
</dbReference>
<evidence type="ECO:0000313" key="6">
    <source>
        <dbReference type="EMBL" id="SDD42448.1"/>
    </source>
</evidence>
<protein>
    <submittedName>
        <fullName evidence="6">ABC-type sugar transport system, substrate-binding protein, contains N-terminal xre family HTH domain</fullName>
    </submittedName>
</protein>
<gene>
    <name evidence="6" type="ORF">SAMN05216576_11626</name>
</gene>
<evidence type="ECO:0000256" key="1">
    <source>
        <dbReference type="ARBA" id="ARBA00004196"/>
    </source>
</evidence>
<keyword evidence="6" id="KW-0762">Sugar transport</keyword>
<name>A0A1G6UM69_9GAMM</name>